<dbReference type="WormBase" id="F01G4.4b">
    <property type="protein sequence ID" value="CE47500"/>
    <property type="gene ID" value="WBGene00008503"/>
</dbReference>
<dbReference type="KEGG" id="cel:CELE_F01G4.4"/>
<feature type="compositionally biased region" description="Polar residues" evidence="1">
    <location>
        <begin position="218"/>
        <end position="244"/>
    </location>
</feature>
<proteinExistence type="evidence at protein level"/>
<feature type="region of interest" description="Disordered" evidence="1">
    <location>
        <begin position="591"/>
        <end position="652"/>
    </location>
</feature>
<dbReference type="HOGENOM" id="CLU_420492_0_0_1"/>
<feature type="compositionally biased region" description="Low complexity" evidence="1">
    <location>
        <begin position="488"/>
        <end position="504"/>
    </location>
</feature>
<feature type="compositionally biased region" description="Polar residues" evidence="1">
    <location>
        <begin position="346"/>
        <end position="359"/>
    </location>
</feature>
<dbReference type="ExpressionAtlas" id="I2HAE5">
    <property type="expression patterns" value="baseline and differential"/>
</dbReference>
<dbReference type="AGR" id="WB:WBGene00008503"/>
<accession>I2HAE5</accession>
<dbReference type="eggNOG" id="ENOG502QTSK">
    <property type="taxonomic scope" value="Eukaryota"/>
</dbReference>
<gene>
    <name evidence="2" type="ORF">CELE_F01G4.4</name>
    <name evidence="2 4" type="ORF">F01G4.4</name>
</gene>
<keyword evidence="5" id="KW-1267">Proteomics identification</keyword>
<feature type="region of interest" description="Disordered" evidence="1">
    <location>
        <begin position="202"/>
        <end position="300"/>
    </location>
</feature>
<dbReference type="Proteomes" id="UP000001940">
    <property type="component" value="Chromosome IV"/>
</dbReference>
<keyword evidence="3" id="KW-1185">Reference proteome</keyword>
<feature type="compositionally biased region" description="Polar residues" evidence="1">
    <location>
        <begin position="259"/>
        <end position="273"/>
    </location>
</feature>
<protein>
    <submittedName>
        <fullName evidence="2">CNH domain-containing protein</fullName>
    </submittedName>
</protein>
<name>I2HAE5_CAEEL</name>
<feature type="region of interest" description="Disordered" evidence="1">
    <location>
        <begin position="313"/>
        <end position="389"/>
    </location>
</feature>
<feature type="compositionally biased region" description="Low complexity" evidence="1">
    <location>
        <begin position="314"/>
        <end position="328"/>
    </location>
</feature>
<evidence type="ECO:0000256" key="1">
    <source>
        <dbReference type="SAM" id="MobiDB-lite"/>
    </source>
</evidence>
<sequence length="652" mass="70947">MYSGARQGVISGKVTHHNEVFYEFFDKDYKYLFGKVKDIFTDVGAWVEYNVEKVQSHPKNCLHFAQNVNTEVKRTNAPTCDVFSSNRFQFDVREFNKVDFFQFDNADRQLSFKGTIRFNSNKNQFYHEYYGDVLVGEAEKLIRFGINEIDVMMNLYRSDEYTRGPHWYVKHYINKGKSYNINGYLSINGFVLRGPGGVVRNKNQVNIPPDALRPNNPVPNLSNGTSSQELAAAPNRNNFPTYATQRPRRNSDWDDEEPQTTAAPAGTSNSTAAASRPQVGDGKTGFRAFGGDAAPQSRGFDDGAIQRRAFGGLTTAPAAAPNRNNFPTYATQRPRRNSDWDDEDPQTTAAPAGTFNSAAASFRPQVGNGKAGSRAFGGDTAPQRSGLDDGATQRRAFEGLTIAPAAASNRNSFPTFATQRPRRNSDWGDEEPETTVAPAGKSNSTAAASRPQVGNGKTGSRPFGGDTAPQRRGLDDGAIQRRAFGGLTTAPAAAPNQNNFPTFATQRPRRNSDWDDEEPQATDAPAGTFNSAAASFRPQVGNGKAGSRAFGGDTAPQTSGLDDGAIERRAFGALATAPREVVLGGERDVVAAGQLRPRGPESTIQPRRVPQSRQFGGVSATSNDPTTPEPRRINETPRVLLPPQSKGRRVDS</sequence>
<dbReference type="PeptideAtlas" id="I2HAE5"/>
<dbReference type="GeneID" id="178018"/>
<dbReference type="CTD" id="178018"/>
<dbReference type="InParanoid" id="I2HAE5"/>
<dbReference type="STRING" id="6239.F01G4.4b.1"/>
<dbReference type="OrthoDB" id="5873028at2759"/>
<feature type="region of interest" description="Disordered" evidence="1">
    <location>
        <begin position="402"/>
        <end position="473"/>
    </location>
</feature>
<organism evidence="2 3">
    <name type="scientific">Caenorhabditis elegans</name>
    <dbReference type="NCBI Taxonomy" id="6239"/>
    <lineage>
        <taxon>Eukaryota</taxon>
        <taxon>Metazoa</taxon>
        <taxon>Ecdysozoa</taxon>
        <taxon>Nematoda</taxon>
        <taxon>Chromadorea</taxon>
        <taxon>Rhabditida</taxon>
        <taxon>Rhabditina</taxon>
        <taxon>Rhabditomorpha</taxon>
        <taxon>Rhabditoidea</taxon>
        <taxon>Rhabditidae</taxon>
        <taxon>Peloderinae</taxon>
        <taxon>Caenorhabditis</taxon>
    </lineage>
</organism>
<feature type="compositionally biased region" description="Polar residues" evidence="1">
    <location>
        <begin position="611"/>
        <end position="626"/>
    </location>
</feature>
<evidence type="ECO:0000313" key="3">
    <source>
        <dbReference type="Proteomes" id="UP000001940"/>
    </source>
</evidence>
<dbReference type="RefSeq" id="NP_001255538.1">
    <property type="nucleotide sequence ID" value="NM_001268609.1"/>
</dbReference>
<reference evidence="2 3" key="1">
    <citation type="journal article" date="1998" name="Science">
        <title>Genome sequence of the nematode C. elegans: a platform for investigating biology.</title>
        <authorList>
            <consortium name="The C. elegans sequencing consortium"/>
            <person name="Sulson J.E."/>
            <person name="Waterston R."/>
        </authorList>
    </citation>
    <scope>NUCLEOTIDE SEQUENCE [LARGE SCALE GENOMIC DNA]</scope>
    <source>
        <strain evidence="2 3">Bristol N2</strain>
    </source>
</reference>
<evidence type="ECO:0000313" key="2">
    <source>
        <dbReference type="EMBL" id="CCH63852.1"/>
    </source>
</evidence>
<dbReference type="Bgee" id="WBGene00008503">
    <property type="expression patterns" value="Expressed in adult organism and 4 other cell types or tissues"/>
</dbReference>
<dbReference type="EMBL" id="BX284604">
    <property type="protein sequence ID" value="CCH63852.1"/>
    <property type="molecule type" value="Genomic_DNA"/>
</dbReference>
<evidence type="ECO:0007829" key="5">
    <source>
        <dbReference type="PeptideAtlas" id="I2HAE5"/>
    </source>
</evidence>
<feature type="region of interest" description="Disordered" evidence="1">
    <location>
        <begin position="488"/>
        <end position="564"/>
    </location>
</feature>
<dbReference type="PaxDb" id="6239-F01G4.4b"/>
<dbReference type="FunCoup" id="I2HAE5">
    <property type="interactions" value="343"/>
</dbReference>
<feature type="compositionally biased region" description="Polar residues" evidence="1">
    <location>
        <begin position="408"/>
        <end position="418"/>
    </location>
</feature>
<dbReference type="AlphaFoldDB" id="I2HAE5"/>
<evidence type="ECO:0000313" key="4">
    <source>
        <dbReference type="WormBase" id="F01G4.4b"/>
    </source>
</evidence>